<sequence>MTMSPRPTPLLLVHGFWFGSWCWSEVIARVAAAGRVAQAVDLAGHGLRARWPKCLAQSPENADSLVAQVMRGDPGVIGALRIDLASADADYRRRLRAAYFDDIAPDAAEAAIGLLTPDSPLAMQIDSTRLTRDGWGSVPRTYVVCEQDWALRPAVQRRLIAEADAAFPENPTSVVTLDSSHSPFLSMPGQVADIFTKLH</sequence>
<organism evidence="2 3">
    <name type="scientific">Actinomadura soli</name>
    <dbReference type="NCBI Taxonomy" id="2508997"/>
    <lineage>
        <taxon>Bacteria</taxon>
        <taxon>Bacillati</taxon>
        <taxon>Actinomycetota</taxon>
        <taxon>Actinomycetes</taxon>
        <taxon>Streptosporangiales</taxon>
        <taxon>Thermomonosporaceae</taxon>
        <taxon>Actinomadura</taxon>
    </lineage>
</organism>
<protein>
    <submittedName>
        <fullName evidence="2">Alpha/beta hydrolase</fullName>
    </submittedName>
</protein>
<dbReference type="EMBL" id="VCKW01000001">
    <property type="protein sequence ID" value="TMR07453.1"/>
    <property type="molecule type" value="Genomic_DNA"/>
</dbReference>
<dbReference type="OrthoDB" id="3827413at2"/>
<evidence type="ECO:0000259" key="1">
    <source>
        <dbReference type="Pfam" id="PF12697"/>
    </source>
</evidence>
<comment type="caution">
    <text evidence="2">The sequence shown here is derived from an EMBL/GenBank/DDBJ whole genome shotgun (WGS) entry which is preliminary data.</text>
</comment>
<dbReference type="PANTHER" id="PTHR37017">
    <property type="entry name" value="AB HYDROLASE-1 DOMAIN-CONTAINING PROTEIN-RELATED"/>
    <property type="match status" value="1"/>
</dbReference>
<evidence type="ECO:0000313" key="2">
    <source>
        <dbReference type="EMBL" id="TMR07453.1"/>
    </source>
</evidence>
<dbReference type="InterPro" id="IPR029058">
    <property type="entry name" value="AB_hydrolase_fold"/>
</dbReference>
<feature type="domain" description="AB hydrolase-1" evidence="1">
    <location>
        <begin position="85"/>
        <end position="193"/>
    </location>
</feature>
<dbReference type="Gene3D" id="3.40.50.1820">
    <property type="entry name" value="alpha/beta hydrolase"/>
    <property type="match status" value="2"/>
</dbReference>
<dbReference type="Proteomes" id="UP000309174">
    <property type="component" value="Unassembled WGS sequence"/>
</dbReference>
<dbReference type="AlphaFoldDB" id="A0A5C4JKJ0"/>
<dbReference type="InterPro" id="IPR052897">
    <property type="entry name" value="Sec-Metab_Biosynth_Hydrolase"/>
</dbReference>
<dbReference type="Pfam" id="PF12697">
    <property type="entry name" value="Abhydrolase_6"/>
    <property type="match status" value="1"/>
</dbReference>
<dbReference type="GO" id="GO:0016787">
    <property type="term" value="F:hydrolase activity"/>
    <property type="evidence" value="ECO:0007669"/>
    <property type="project" value="UniProtKB-KW"/>
</dbReference>
<proteinExistence type="predicted"/>
<name>A0A5C4JKJ0_9ACTN</name>
<dbReference type="SUPFAM" id="SSF53474">
    <property type="entry name" value="alpha/beta-Hydrolases"/>
    <property type="match status" value="1"/>
</dbReference>
<evidence type="ECO:0000313" key="3">
    <source>
        <dbReference type="Proteomes" id="UP000309174"/>
    </source>
</evidence>
<keyword evidence="3" id="KW-1185">Reference proteome</keyword>
<keyword evidence="2" id="KW-0378">Hydrolase</keyword>
<gene>
    <name evidence="2" type="ORF">ETD83_00255</name>
</gene>
<reference evidence="2 3" key="1">
    <citation type="submission" date="2019-05" db="EMBL/GenBank/DDBJ databases">
        <title>Draft genome sequence of Actinomadura sp. 14C53.</title>
        <authorList>
            <person name="Saricaoglu S."/>
            <person name="Isik K."/>
        </authorList>
    </citation>
    <scope>NUCLEOTIDE SEQUENCE [LARGE SCALE GENOMIC DNA]</scope>
    <source>
        <strain evidence="2 3">14C53</strain>
    </source>
</reference>
<dbReference type="InterPro" id="IPR000073">
    <property type="entry name" value="AB_hydrolase_1"/>
</dbReference>
<accession>A0A5C4JKJ0</accession>
<dbReference type="PANTHER" id="PTHR37017:SF11">
    <property type="entry name" value="ESTERASE_LIPASE_THIOESTERASE DOMAIN-CONTAINING PROTEIN"/>
    <property type="match status" value="1"/>
</dbReference>